<reference evidence="3 4" key="1">
    <citation type="submission" date="2024-06" db="EMBL/GenBank/DDBJ databases">
        <title>Genomic Encyclopedia of Type Strains, Phase IV (KMG-IV): sequencing the most valuable type-strain genomes for metagenomic binning, comparative biology and taxonomic classification.</title>
        <authorList>
            <person name="Goeker M."/>
        </authorList>
    </citation>
    <scope>NUCLEOTIDE SEQUENCE [LARGE SCALE GENOMIC DNA]</scope>
    <source>
        <strain evidence="3 4">DSM 17809</strain>
    </source>
</reference>
<dbReference type="RefSeq" id="WP_354298064.1">
    <property type="nucleotide sequence ID" value="NZ_JBEPLU010000002.1"/>
</dbReference>
<dbReference type="SUPFAM" id="SSF53098">
    <property type="entry name" value="Ribonuclease H-like"/>
    <property type="match status" value="1"/>
</dbReference>
<name>A0ABV2ELY6_9CAUL</name>
<evidence type="ECO:0000313" key="4">
    <source>
        <dbReference type="Proteomes" id="UP001549110"/>
    </source>
</evidence>
<dbReference type="InterPro" id="IPR023607">
    <property type="entry name" value="Exodeoxyribonuclease_I"/>
</dbReference>
<dbReference type="PIRSF" id="PIRSF000977">
    <property type="entry name" value="Exodeoxyribonuclease_I"/>
    <property type="match status" value="1"/>
</dbReference>
<dbReference type="EC" id="3.1.11.1" evidence="3"/>
<organism evidence="3 4">
    <name type="scientific">Phenylobacterium koreense</name>
    <dbReference type="NCBI Taxonomy" id="266125"/>
    <lineage>
        <taxon>Bacteria</taxon>
        <taxon>Pseudomonadati</taxon>
        <taxon>Pseudomonadota</taxon>
        <taxon>Alphaproteobacteria</taxon>
        <taxon>Caulobacterales</taxon>
        <taxon>Caulobacteraceae</taxon>
        <taxon>Phenylobacterium</taxon>
    </lineage>
</organism>
<evidence type="ECO:0000259" key="2">
    <source>
        <dbReference type="PROSITE" id="PS51785"/>
    </source>
</evidence>
<dbReference type="InterPro" id="IPR038649">
    <property type="entry name" value="EXOI_SH3_sf"/>
</dbReference>
<keyword evidence="3" id="KW-0378">Hydrolase</keyword>
<dbReference type="SMART" id="SM00479">
    <property type="entry name" value="EXOIII"/>
    <property type="match status" value="1"/>
</dbReference>
<dbReference type="Gene3D" id="3.30.1520.20">
    <property type="entry name" value="Exonuclease ExoI, domain 2"/>
    <property type="match status" value="1"/>
</dbReference>
<dbReference type="EMBL" id="JBEPLU010000002">
    <property type="protein sequence ID" value="MET3528069.1"/>
    <property type="molecule type" value="Genomic_DNA"/>
</dbReference>
<feature type="domain" description="ExoI SH3-like" evidence="1">
    <location>
        <begin position="195"/>
        <end position="334"/>
    </location>
</feature>
<accession>A0ABV2ELY6</accession>
<dbReference type="PROSITE" id="PS51785">
    <property type="entry name" value="EXOI_C"/>
    <property type="match status" value="1"/>
</dbReference>
<dbReference type="Proteomes" id="UP001549110">
    <property type="component" value="Unassembled WGS sequence"/>
</dbReference>
<sequence length="470" mass="52146">MAGFVFFDTETTGLRPGWDQIVHVAAIRTDGDLNPTGRFEMRCRLQPHVVPHPMALLTNGLPIAQLCAPGLPSHYEMVCRLQRQLAAWSPAIFVGYNSIGFDEHMLRHAFFQCLHEPYLTSSPGNGRADALGLTLSAWALPPHCITSPLAPTGRPVFRLGEIAAANGLQQAKAHDAMSDANLTLDLCRLIRDRADDVWQRFVRFSTKAAVRQFIEAEDGFVLTEFFGNQAYHRPVALLGQTPGNPNGRLCIDLAIDPDRWAGMSDDEIRAEVARKGGPIRRLAINGAPTLTAIWDAPEALLDGTEPDLAEDRARRWSTAPNLRDRLIALYTASWSEHEPSPHPENRLYADGFPGDDDKERLIAFHDAGRQERLEIVAGLADPRLKVFGRRLIHSDHRSWLNDQDRLAGDIDLAERLIEDRAGAFTLGQALAEIDRLSAEGAPDPLGLLADYRAWVVTRAARATEFRARYA</sequence>
<dbReference type="InterPro" id="IPR036397">
    <property type="entry name" value="RNaseH_sf"/>
</dbReference>
<evidence type="ECO:0000313" key="3">
    <source>
        <dbReference type="EMBL" id="MET3528069.1"/>
    </source>
</evidence>
<proteinExistence type="predicted"/>
<dbReference type="PROSITE" id="PS51784">
    <property type="entry name" value="EXOI_SH3"/>
    <property type="match status" value="1"/>
</dbReference>
<dbReference type="InterPro" id="IPR034747">
    <property type="entry name" value="EXOI_SH3"/>
</dbReference>
<dbReference type="Pfam" id="PF00929">
    <property type="entry name" value="RNase_T"/>
    <property type="match status" value="1"/>
</dbReference>
<evidence type="ECO:0000259" key="1">
    <source>
        <dbReference type="PROSITE" id="PS51784"/>
    </source>
</evidence>
<dbReference type="GO" id="GO:0008310">
    <property type="term" value="F:single-stranded DNA 3'-5' DNA exonuclease activity"/>
    <property type="evidence" value="ECO:0007669"/>
    <property type="project" value="UniProtKB-EC"/>
</dbReference>
<feature type="domain" description="ExoI C-terminal" evidence="2">
    <location>
        <begin position="339"/>
        <end position="459"/>
    </location>
</feature>
<keyword evidence="4" id="KW-1185">Reference proteome</keyword>
<dbReference type="InterPro" id="IPR012337">
    <property type="entry name" value="RNaseH-like_sf"/>
</dbReference>
<dbReference type="Gene3D" id="3.30.420.10">
    <property type="entry name" value="Ribonuclease H-like superfamily/Ribonuclease H"/>
    <property type="match status" value="1"/>
</dbReference>
<gene>
    <name evidence="3" type="ORF">ABID41_003187</name>
</gene>
<comment type="caution">
    <text evidence="3">The sequence shown here is derived from an EMBL/GenBank/DDBJ whole genome shotgun (WGS) entry which is preliminary data.</text>
</comment>
<dbReference type="InterPro" id="IPR058561">
    <property type="entry name" value="Exonuc_1_C"/>
</dbReference>
<dbReference type="InterPro" id="IPR013520">
    <property type="entry name" value="Ribonucl_H"/>
</dbReference>
<protein>
    <submittedName>
        <fullName evidence="3">Exodeoxyribonuclease-1</fullName>
        <ecNumber evidence="3">3.1.11.1</ecNumber>
    </submittedName>
</protein>